<comment type="caution">
    <text evidence="5">The sequence shown here is derived from an EMBL/GenBank/DDBJ whole genome shotgun (WGS) entry which is preliminary data.</text>
</comment>
<dbReference type="InterPro" id="IPR036388">
    <property type="entry name" value="WH-like_DNA-bd_sf"/>
</dbReference>
<dbReference type="Pfam" id="PF00392">
    <property type="entry name" value="GntR"/>
    <property type="match status" value="1"/>
</dbReference>
<dbReference type="PANTHER" id="PTHR43537:SF45">
    <property type="entry name" value="GNTR FAMILY REGULATORY PROTEIN"/>
    <property type="match status" value="1"/>
</dbReference>
<dbReference type="PANTHER" id="PTHR43537">
    <property type="entry name" value="TRANSCRIPTIONAL REGULATOR, GNTR FAMILY"/>
    <property type="match status" value="1"/>
</dbReference>
<name>A0ABQ6JTA3_9MICO</name>
<proteinExistence type="predicted"/>
<accession>A0ABQ6JTA3</accession>
<dbReference type="Proteomes" id="UP001157069">
    <property type="component" value="Unassembled WGS sequence"/>
</dbReference>
<evidence type="ECO:0000313" key="6">
    <source>
        <dbReference type="Proteomes" id="UP001157069"/>
    </source>
</evidence>
<dbReference type="InterPro" id="IPR000524">
    <property type="entry name" value="Tscrpt_reg_HTH_GntR"/>
</dbReference>
<dbReference type="SUPFAM" id="SSF46785">
    <property type="entry name" value="Winged helix' DNA-binding domain"/>
    <property type="match status" value="1"/>
</dbReference>
<dbReference type="EMBL" id="BSVA01000001">
    <property type="protein sequence ID" value="GMA91388.1"/>
    <property type="molecule type" value="Genomic_DNA"/>
</dbReference>
<gene>
    <name evidence="5" type="ORF">GCM10025869_19170</name>
</gene>
<evidence type="ECO:0000256" key="3">
    <source>
        <dbReference type="ARBA" id="ARBA00023163"/>
    </source>
</evidence>
<evidence type="ECO:0000313" key="5">
    <source>
        <dbReference type="EMBL" id="GMA91388.1"/>
    </source>
</evidence>
<evidence type="ECO:0000256" key="1">
    <source>
        <dbReference type="ARBA" id="ARBA00023015"/>
    </source>
</evidence>
<evidence type="ECO:0000259" key="4">
    <source>
        <dbReference type="PROSITE" id="PS50949"/>
    </source>
</evidence>
<keyword evidence="3" id="KW-0804">Transcription</keyword>
<reference evidence="6" key="1">
    <citation type="journal article" date="2019" name="Int. J. Syst. Evol. Microbiol.">
        <title>The Global Catalogue of Microorganisms (GCM) 10K type strain sequencing project: providing services to taxonomists for standard genome sequencing and annotation.</title>
        <authorList>
            <consortium name="The Broad Institute Genomics Platform"/>
            <consortium name="The Broad Institute Genome Sequencing Center for Infectious Disease"/>
            <person name="Wu L."/>
            <person name="Ma J."/>
        </authorList>
    </citation>
    <scope>NUCLEOTIDE SEQUENCE [LARGE SCALE GENOMIC DNA]</scope>
    <source>
        <strain evidence="6">NBRC 108755</strain>
    </source>
</reference>
<keyword evidence="6" id="KW-1185">Reference proteome</keyword>
<sequence length="84" mass="9161">MLVTAPNLAGRFGVSATPVREAMINLERRGLVESVPQKGFRVLGMGSAEVQELLQIRSWLEAPAMALVARTASRDQLEDAVARR</sequence>
<dbReference type="InterPro" id="IPR036390">
    <property type="entry name" value="WH_DNA-bd_sf"/>
</dbReference>
<protein>
    <recommendedName>
        <fullName evidence="4">HTH gntR-type domain-containing protein</fullName>
    </recommendedName>
</protein>
<feature type="domain" description="HTH gntR-type" evidence="4">
    <location>
        <begin position="1"/>
        <end position="45"/>
    </location>
</feature>
<dbReference type="Gene3D" id="1.10.10.10">
    <property type="entry name" value="Winged helix-like DNA-binding domain superfamily/Winged helix DNA-binding domain"/>
    <property type="match status" value="1"/>
</dbReference>
<organism evidence="5 6">
    <name type="scientific">Homoserinibacter gongjuensis</name>
    <dbReference type="NCBI Taxonomy" id="1162968"/>
    <lineage>
        <taxon>Bacteria</taxon>
        <taxon>Bacillati</taxon>
        <taxon>Actinomycetota</taxon>
        <taxon>Actinomycetes</taxon>
        <taxon>Micrococcales</taxon>
        <taxon>Microbacteriaceae</taxon>
        <taxon>Homoserinibacter</taxon>
    </lineage>
</organism>
<evidence type="ECO:0000256" key="2">
    <source>
        <dbReference type="ARBA" id="ARBA00023125"/>
    </source>
</evidence>
<dbReference type="PROSITE" id="PS50949">
    <property type="entry name" value="HTH_GNTR"/>
    <property type="match status" value="1"/>
</dbReference>
<keyword evidence="2" id="KW-0238">DNA-binding</keyword>
<keyword evidence="1" id="KW-0805">Transcription regulation</keyword>